<dbReference type="EMBL" id="JPWA01000027">
    <property type="protein sequence ID" value="RCK04584.1"/>
    <property type="molecule type" value="Genomic_DNA"/>
</dbReference>
<comment type="caution">
    <text evidence="2">The sequence shown here is derived from an EMBL/GenBank/DDBJ whole genome shotgun (WGS) entry which is preliminary data.</text>
</comment>
<dbReference type="RefSeq" id="WP_114123111.1">
    <property type="nucleotide sequence ID" value="NZ_JPWA01000027.1"/>
</dbReference>
<evidence type="ECO:0000313" key="3">
    <source>
        <dbReference type="Proteomes" id="UP000252419"/>
    </source>
</evidence>
<keyword evidence="3" id="KW-1185">Reference proteome</keyword>
<dbReference type="Pfam" id="PF05036">
    <property type="entry name" value="SPOR"/>
    <property type="match status" value="1"/>
</dbReference>
<feature type="domain" description="SPOR" evidence="1">
    <location>
        <begin position="180"/>
        <end position="266"/>
    </location>
</feature>
<name>A0A367UBC7_9PROT</name>
<dbReference type="GO" id="GO:0042834">
    <property type="term" value="F:peptidoglycan binding"/>
    <property type="evidence" value="ECO:0007669"/>
    <property type="project" value="InterPro"/>
</dbReference>
<evidence type="ECO:0000313" key="2">
    <source>
        <dbReference type="EMBL" id="RCK04584.1"/>
    </source>
</evidence>
<dbReference type="InterPro" id="IPR007730">
    <property type="entry name" value="SPOR-like_dom"/>
</dbReference>
<dbReference type="SUPFAM" id="SSF110997">
    <property type="entry name" value="Sporulation related repeat"/>
    <property type="match status" value="1"/>
</dbReference>
<sequence length="266" mass="28416">MTKAAMPPARNHCWFGMPSTATGCIAAGLFLIMTMDNVGAQYIGNVSDRTVPATEEIKSGLDAIPTDIPVHASSPSPINQPFSLLPGTIRTEPVLLEDTERPSLAEQYRMEKQGIKRAPSQATVVKRATKTKPAPIVMAKPAPVETVSTADTPQPAISATVPESGPSQTAAITGSSMFPPATDNAFAIQLGAFHDTISAQTYWASFMIRYPDLAKSHQRSLSTADLGPKGIFHRLRLGGFNDMASAETKCRQLLADGTDCFATRDQ</sequence>
<accession>A0A367UBC7</accession>
<dbReference type="Proteomes" id="UP000252419">
    <property type="component" value="Unassembled WGS sequence"/>
</dbReference>
<dbReference type="PROSITE" id="PS51724">
    <property type="entry name" value="SPOR"/>
    <property type="match status" value="1"/>
</dbReference>
<proteinExistence type="predicted"/>
<organism evidence="2 3">
    <name type="scientific">Thalassospira xianhensis MCCC 1A02616</name>
    <dbReference type="NCBI Taxonomy" id="1177929"/>
    <lineage>
        <taxon>Bacteria</taxon>
        <taxon>Pseudomonadati</taxon>
        <taxon>Pseudomonadota</taxon>
        <taxon>Alphaproteobacteria</taxon>
        <taxon>Rhodospirillales</taxon>
        <taxon>Thalassospiraceae</taxon>
        <taxon>Thalassospira</taxon>
    </lineage>
</organism>
<gene>
    <name evidence="2" type="ORF">TH5_18915</name>
</gene>
<evidence type="ECO:0000259" key="1">
    <source>
        <dbReference type="PROSITE" id="PS51724"/>
    </source>
</evidence>
<dbReference type="Gene3D" id="3.30.70.1070">
    <property type="entry name" value="Sporulation related repeat"/>
    <property type="match status" value="1"/>
</dbReference>
<dbReference type="AlphaFoldDB" id="A0A367UBC7"/>
<reference evidence="2 3" key="1">
    <citation type="submission" date="2014-07" db="EMBL/GenBank/DDBJ databases">
        <title>Draft genome sequence of Thalassospira xianhensis P-4 (MCCC 1A02616).</title>
        <authorList>
            <person name="Lai Q."/>
            <person name="Shao Z."/>
        </authorList>
    </citation>
    <scope>NUCLEOTIDE SEQUENCE [LARGE SCALE GENOMIC DNA]</scope>
    <source>
        <strain evidence="2 3">MCCC 1A02616</strain>
    </source>
</reference>
<protein>
    <recommendedName>
        <fullName evidence="1">SPOR domain-containing protein</fullName>
    </recommendedName>
</protein>
<dbReference type="PROSITE" id="PS51257">
    <property type="entry name" value="PROKAR_LIPOPROTEIN"/>
    <property type="match status" value="1"/>
</dbReference>
<dbReference type="InterPro" id="IPR036680">
    <property type="entry name" value="SPOR-like_sf"/>
</dbReference>